<dbReference type="GO" id="GO:0016747">
    <property type="term" value="F:acyltransferase activity, transferring groups other than amino-acyl groups"/>
    <property type="evidence" value="ECO:0007669"/>
    <property type="project" value="InterPro"/>
</dbReference>
<proteinExistence type="predicted"/>
<dbReference type="PROSITE" id="PS51186">
    <property type="entry name" value="GNAT"/>
    <property type="match status" value="1"/>
</dbReference>
<dbReference type="InterPro" id="IPR016181">
    <property type="entry name" value="Acyl_CoA_acyltransferase"/>
</dbReference>
<dbReference type="InterPro" id="IPR000182">
    <property type="entry name" value="GNAT_dom"/>
</dbReference>
<dbReference type="OrthoDB" id="9807426at2"/>
<feature type="domain" description="N-acetyltransferase" evidence="1">
    <location>
        <begin position="18"/>
        <end position="171"/>
    </location>
</feature>
<dbReference type="Gene3D" id="3.40.630.30">
    <property type="match status" value="1"/>
</dbReference>
<sequence>MEIEDTKGDLTTRNGFHFHVRAAEPKDEAIVADFFTHVTPDDVRFRFLSGMKSVSHERLVEMTSAGDPKRVNFLAFSSDQTLLAVAMLAVSKDTQRGEVALSIREDYKHQGISWEMLAHICRYAERHNFKSIESIESRENHEAIELERDMAFQAHSDPDDPTIIVLRREFQQ</sequence>
<dbReference type="AlphaFoldDB" id="A0A1C3U5M7"/>
<keyword evidence="2" id="KW-0808">Transferase</keyword>
<evidence type="ECO:0000259" key="1">
    <source>
        <dbReference type="PROSITE" id="PS51186"/>
    </source>
</evidence>
<accession>A0A1C3U5M7</accession>
<reference evidence="3" key="1">
    <citation type="submission" date="2016-08" db="EMBL/GenBank/DDBJ databases">
        <authorList>
            <person name="Varghese N."/>
            <person name="Submissions Spin"/>
        </authorList>
    </citation>
    <scope>NUCLEOTIDE SEQUENCE [LARGE SCALE GENOMIC DNA]</scope>
    <source>
        <strain evidence="3">HAMBI 2975</strain>
    </source>
</reference>
<dbReference type="Proteomes" id="UP000199101">
    <property type="component" value="Unassembled WGS sequence"/>
</dbReference>
<evidence type="ECO:0000313" key="3">
    <source>
        <dbReference type="Proteomes" id="UP000199101"/>
    </source>
</evidence>
<gene>
    <name evidence="2" type="ORF">GA0061103_1568</name>
</gene>
<dbReference type="EMBL" id="FMAG01000001">
    <property type="protein sequence ID" value="SCB10764.1"/>
    <property type="molecule type" value="Genomic_DNA"/>
</dbReference>
<dbReference type="Pfam" id="PF00583">
    <property type="entry name" value="Acetyltransf_1"/>
    <property type="match status" value="1"/>
</dbReference>
<dbReference type="STRING" id="410764.GA0061103_1568"/>
<keyword evidence="3" id="KW-1185">Reference proteome</keyword>
<protein>
    <submittedName>
        <fullName evidence="2">Acetyltransferase (GNAT) family protein</fullName>
    </submittedName>
</protein>
<organism evidence="2 3">
    <name type="scientific">Rhizobium multihospitium</name>
    <dbReference type="NCBI Taxonomy" id="410764"/>
    <lineage>
        <taxon>Bacteria</taxon>
        <taxon>Pseudomonadati</taxon>
        <taxon>Pseudomonadota</taxon>
        <taxon>Alphaproteobacteria</taxon>
        <taxon>Hyphomicrobiales</taxon>
        <taxon>Rhizobiaceae</taxon>
        <taxon>Rhizobium/Agrobacterium group</taxon>
        <taxon>Rhizobium</taxon>
    </lineage>
</organism>
<name>A0A1C3U5M7_9HYPH</name>
<evidence type="ECO:0000313" key="2">
    <source>
        <dbReference type="EMBL" id="SCB10764.1"/>
    </source>
</evidence>
<dbReference type="CDD" id="cd04301">
    <property type="entry name" value="NAT_SF"/>
    <property type="match status" value="1"/>
</dbReference>
<dbReference type="SUPFAM" id="SSF55729">
    <property type="entry name" value="Acyl-CoA N-acyltransferases (Nat)"/>
    <property type="match status" value="1"/>
</dbReference>